<dbReference type="RefSeq" id="WP_094494472.1">
    <property type="nucleotide sequence ID" value="NZ_NHOZ01000096.1"/>
</dbReference>
<keyword evidence="1" id="KW-0812">Transmembrane</keyword>
<protein>
    <submittedName>
        <fullName evidence="2">Uncharacterized protein</fullName>
    </submittedName>
</protein>
<evidence type="ECO:0000256" key="1">
    <source>
        <dbReference type="SAM" id="Phobius"/>
    </source>
</evidence>
<name>A0A256J1Y3_HALEZ</name>
<feature type="transmembrane region" description="Helical" evidence="1">
    <location>
        <begin position="21"/>
        <end position="39"/>
    </location>
</feature>
<reference evidence="4 5" key="1">
    <citation type="journal article" date="2014" name="Front. Microbiol.">
        <title>Population and genomic analysis of the genus Halorubrum.</title>
        <authorList>
            <person name="Fullmer M.S."/>
            <person name="Soucy S.M."/>
            <person name="Swithers K.S."/>
            <person name="Makkay A.M."/>
            <person name="Wheeler R."/>
            <person name="Ventosa A."/>
            <person name="Gogarten J.P."/>
            <person name="Papke R.T."/>
        </authorList>
    </citation>
    <scope>NUCLEOTIDE SEQUENCE [LARGE SCALE GENOMIC DNA]</scope>
    <source>
        <strain evidence="3 5">Ec15</strain>
        <strain evidence="2 4">Ga36</strain>
    </source>
</reference>
<comment type="caution">
    <text evidence="2">The sequence shown here is derived from an EMBL/GenBank/DDBJ whole genome shotgun (WGS) entry which is preliminary data.</text>
</comment>
<reference evidence="2" key="2">
    <citation type="submission" date="2017-05" db="EMBL/GenBank/DDBJ databases">
        <authorList>
            <person name="Song R."/>
            <person name="Chenine A.L."/>
            <person name="Ruprecht R.M."/>
        </authorList>
    </citation>
    <scope>NUCLEOTIDE SEQUENCE</scope>
    <source>
        <strain evidence="3">Ec15</strain>
        <strain evidence="2">Ga36</strain>
    </source>
</reference>
<accession>A0A256J1Y3</accession>
<sequence>MSDNQSLRARLKEDLTSNLSVSVVSVILAVVALFVFAQIGDPTTGGLLLALNIGVFIPYAYERYWPVAYSRSAAAVWTISAALITTGLFIGTYQLAFGVVPGEYTGGIAFVLTVLIQYGIAALFMRVRQHT</sequence>
<gene>
    <name evidence="3" type="ORF">DJ76_02495</name>
    <name evidence="2" type="ORF">DJ80_10310</name>
</gene>
<dbReference type="AlphaFoldDB" id="A0A256J1Y3"/>
<feature type="transmembrane region" description="Helical" evidence="1">
    <location>
        <begin position="108"/>
        <end position="127"/>
    </location>
</feature>
<evidence type="ECO:0000313" key="2">
    <source>
        <dbReference type="EMBL" id="OYR62392.1"/>
    </source>
</evidence>
<feature type="transmembrane region" description="Helical" evidence="1">
    <location>
        <begin position="73"/>
        <end position="96"/>
    </location>
</feature>
<evidence type="ECO:0000313" key="5">
    <source>
        <dbReference type="Proteomes" id="UP000216925"/>
    </source>
</evidence>
<organism evidence="2 4">
    <name type="scientific">Halorubrum ezzemoulense</name>
    <name type="common">Halorubrum chaoviator</name>
    <dbReference type="NCBI Taxonomy" id="337243"/>
    <lineage>
        <taxon>Archaea</taxon>
        <taxon>Methanobacteriati</taxon>
        <taxon>Methanobacteriota</taxon>
        <taxon>Stenosarchaea group</taxon>
        <taxon>Halobacteria</taxon>
        <taxon>Halobacteriales</taxon>
        <taxon>Haloferacaceae</taxon>
        <taxon>Halorubrum</taxon>
    </lineage>
</organism>
<keyword evidence="1" id="KW-1133">Transmembrane helix</keyword>
<dbReference type="Proteomes" id="UP000216925">
    <property type="component" value="Unassembled WGS sequence"/>
</dbReference>
<dbReference type="Proteomes" id="UP000215731">
    <property type="component" value="Unassembled WGS sequence"/>
</dbReference>
<dbReference type="EMBL" id="NHOZ01000096">
    <property type="protein sequence ID" value="OYR62392.1"/>
    <property type="molecule type" value="Genomic_DNA"/>
</dbReference>
<evidence type="ECO:0000313" key="4">
    <source>
        <dbReference type="Proteomes" id="UP000215731"/>
    </source>
</evidence>
<feature type="transmembrane region" description="Helical" evidence="1">
    <location>
        <begin position="45"/>
        <end position="61"/>
    </location>
</feature>
<dbReference type="EMBL" id="NHPD01000015">
    <property type="protein sequence ID" value="OYR75493.1"/>
    <property type="molecule type" value="Genomic_DNA"/>
</dbReference>
<keyword evidence="1" id="KW-0472">Membrane</keyword>
<evidence type="ECO:0000313" key="3">
    <source>
        <dbReference type="EMBL" id="OYR75493.1"/>
    </source>
</evidence>
<proteinExistence type="predicted"/>